<dbReference type="EMBL" id="JAXDAE010000001">
    <property type="protein sequence ID" value="MDY2585818.1"/>
    <property type="molecule type" value="Genomic_DNA"/>
</dbReference>
<protein>
    <submittedName>
        <fullName evidence="1">Uncharacterized protein</fullName>
    </submittedName>
</protein>
<gene>
    <name evidence="1" type="ORF">SNF14_00585</name>
</gene>
<accession>A0ABU5EIA4</accession>
<evidence type="ECO:0000313" key="2">
    <source>
        <dbReference type="Proteomes" id="UP001285855"/>
    </source>
</evidence>
<dbReference type="RefSeq" id="WP_320554204.1">
    <property type="nucleotide sequence ID" value="NZ_JAXDAE010000001.1"/>
</dbReference>
<evidence type="ECO:0000313" key="1">
    <source>
        <dbReference type="EMBL" id="MDY2585818.1"/>
    </source>
</evidence>
<keyword evidence="2" id="KW-1185">Reference proteome</keyword>
<organism evidence="1 2">
    <name type="scientific">Winogradskyella aquimaris</name>
    <dbReference type="NCBI Taxonomy" id="864074"/>
    <lineage>
        <taxon>Bacteria</taxon>
        <taxon>Pseudomonadati</taxon>
        <taxon>Bacteroidota</taxon>
        <taxon>Flavobacteriia</taxon>
        <taxon>Flavobacteriales</taxon>
        <taxon>Flavobacteriaceae</taxon>
        <taxon>Winogradskyella</taxon>
    </lineage>
</organism>
<sequence length="128" mass="15632">MEGLFFMKRIITFLIFNCSLLIFSQVQAEMNDRAYESYYQSYKVKDSLVNEILMINKNDSTFINNFEASEKLWNAFVDEQFKIIFPEYESWETRREIYGSQFDMRYYQFLKLYCDLRISTLFDIKENN</sequence>
<name>A0ABU5EIA4_9FLAO</name>
<reference evidence="1 2" key="1">
    <citation type="submission" date="2023-11" db="EMBL/GenBank/DDBJ databases">
        <title>Winogradskyella pelagius sp. nov., isolated from coastal sediment.</title>
        <authorList>
            <person name="Li F."/>
        </authorList>
    </citation>
    <scope>NUCLEOTIDE SEQUENCE [LARGE SCALE GENOMIC DNA]</scope>
    <source>
        <strain evidence="1 2">KCTC 23502</strain>
    </source>
</reference>
<comment type="caution">
    <text evidence="1">The sequence shown here is derived from an EMBL/GenBank/DDBJ whole genome shotgun (WGS) entry which is preliminary data.</text>
</comment>
<proteinExistence type="predicted"/>
<dbReference type="Proteomes" id="UP001285855">
    <property type="component" value="Unassembled WGS sequence"/>
</dbReference>